<organism evidence="12 13">
    <name type="scientific">Actinoallomurus vinaceus</name>
    <dbReference type="NCBI Taxonomy" id="1080074"/>
    <lineage>
        <taxon>Bacteria</taxon>
        <taxon>Bacillati</taxon>
        <taxon>Actinomycetota</taxon>
        <taxon>Actinomycetes</taxon>
        <taxon>Streptosporangiales</taxon>
        <taxon>Thermomonosporaceae</taxon>
        <taxon>Actinoallomurus</taxon>
    </lineage>
</organism>
<evidence type="ECO:0000256" key="10">
    <source>
        <dbReference type="SAM" id="Phobius"/>
    </source>
</evidence>
<dbReference type="Pfam" id="PF00905">
    <property type="entry name" value="Transpeptidase"/>
    <property type="match status" value="1"/>
</dbReference>
<evidence type="ECO:0000256" key="4">
    <source>
        <dbReference type="ARBA" id="ARBA00022679"/>
    </source>
</evidence>
<sequence length="762" mass="80952">MTQRSDQEHAIIKLLRLLGAAIVAGLLVGLIALPAVGSAGMATRDAADGFKNLPDDFNIQPPPERTTVYSADGQVIATFYHHNRESVSLDHVAPIMQKAVVAIEDSRFYQHGPLDMKGSVRALITNAQEGGVKQGGSTLTQQYVKNLLVEAADTPAELAAANAPNVGRKLRELRYAVNIEKRLTKDQILQGYLNIAYFGASAYGVEAAAQRYFSKDASQLTLPEAALLAGITNSPVLYDPTLHPDHALQRRNTVLYRMAELKIITKQQADQAAAQKIKLHPKLPKSDCVDSKTPFFCEYLKYEIMGNPAFGKTSKDRERLLYRGGLTIRTTIDMKAQRAAQQALARRPSHSRTATEAMVKPGTGEIKAMVVSKTYGDSVKKGETTLNLAADYAHGGNLGYSAGSTFKVFTLAAALDKGIDVGTSLPAPYSTTVSGFRDCKGNGSAPWPVQNAEKSKGKSANLQTGTWESVNTFYAELEQRVGLCDAVKMAEAFGLKRADGKPLKQVPSQVLGANEIDVTHLAAAYAGLGARGKYCTPIAITDVTDSAGKKIRVPKSKCSTAVDTETADEVTKILQGVLTKGTAAGMGLNRPAAGKTGTCESFTCAVFAGYTPDLAAAVWYGDPAAPWANRNYNVFGKDVAPIWRASMNGALSGVSPSSFHTPVNDFGNLDQAKVPNVQGMPVDQATKQIEKAGFSVQVSPRAVQSDQPAGTVAYTSPSGGSQTDQATTVMLFVSNGSGAAGPGRGKKNGKPRKGGPTFPFGN</sequence>
<dbReference type="Pfam" id="PF03793">
    <property type="entry name" value="PASTA"/>
    <property type="match status" value="1"/>
</dbReference>
<comment type="caution">
    <text evidence="12">The sequence shown here is derived from an EMBL/GenBank/DDBJ whole genome shotgun (WGS) entry which is preliminary data.</text>
</comment>
<accession>A0ABP8UI15</accession>
<dbReference type="SUPFAM" id="SSF53955">
    <property type="entry name" value="Lysozyme-like"/>
    <property type="match status" value="1"/>
</dbReference>
<dbReference type="InterPro" id="IPR050396">
    <property type="entry name" value="Glycosyltr_51/Transpeptidase"/>
</dbReference>
<dbReference type="RefSeq" id="WP_345435720.1">
    <property type="nucleotide sequence ID" value="NZ_BAABHK010000011.1"/>
</dbReference>
<keyword evidence="1" id="KW-0121">Carboxypeptidase</keyword>
<comment type="catalytic activity">
    <reaction evidence="7">
        <text>Preferential cleavage: (Ac)2-L-Lys-D-Ala-|-D-Ala. Also transpeptidation of peptidyl-alanyl moieties that are N-acyl substituents of D-alanine.</text>
        <dbReference type="EC" id="3.4.16.4"/>
    </reaction>
</comment>
<evidence type="ECO:0000256" key="8">
    <source>
        <dbReference type="ARBA" id="ARBA00049902"/>
    </source>
</evidence>
<dbReference type="Pfam" id="PF00912">
    <property type="entry name" value="Transgly"/>
    <property type="match status" value="1"/>
</dbReference>
<evidence type="ECO:0000313" key="13">
    <source>
        <dbReference type="Proteomes" id="UP001501442"/>
    </source>
</evidence>
<evidence type="ECO:0000256" key="9">
    <source>
        <dbReference type="SAM" id="MobiDB-lite"/>
    </source>
</evidence>
<dbReference type="SUPFAM" id="SSF56601">
    <property type="entry name" value="beta-lactamase/transpeptidase-like"/>
    <property type="match status" value="1"/>
</dbReference>
<protein>
    <submittedName>
        <fullName evidence="12">Transglycosylase domain-containing protein</fullName>
    </submittedName>
</protein>
<gene>
    <name evidence="12" type="ORF">GCM10023196_067280</name>
</gene>
<dbReference type="InterPro" id="IPR001264">
    <property type="entry name" value="Glyco_trans_51"/>
</dbReference>
<evidence type="ECO:0000256" key="2">
    <source>
        <dbReference type="ARBA" id="ARBA00022670"/>
    </source>
</evidence>
<keyword evidence="2" id="KW-0645">Protease</keyword>
<keyword evidence="13" id="KW-1185">Reference proteome</keyword>
<dbReference type="PANTHER" id="PTHR32282:SF33">
    <property type="entry name" value="PEPTIDOGLYCAN GLYCOSYLTRANSFERASE"/>
    <property type="match status" value="1"/>
</dbReference>
<feature type="transmembrane region" description="Helical" evidence="10">
    <location>
        <begin position="14"/>
        <end position="36"/>
    </location>
</feature>
<dbReference type="InterPro" id="IPR012338">
    <property type="entry name" value="Beta-lactam/transpept-like"/>
</dbReference>
<proteinExistence type="predicted"/>
<evidence type="ECO:0000313" key="12">
    <source>
        <dbReference type="EMBL" id="GAA4632719.1"/>
    </source>
</evidence>
<keyword evidence="10" id="KW-1133">Transmembrane helix</keyword>
<dbReference type="SMART" id="SM00740">
    <property type="entry name" value="PASTA"/>
    <property type="match status" value="1"/>
</dbReference>
<keyword evidence="10" id="KW-0472">Membrane</keyword>
<feature type="compositionally biased region" description="Basic residues" evidence="9">
    <location>
        <begin position="744"/>
        <end position="753"/>
    </location>
</feature>
<dbReference type="Gene3D" id="1.10.3810.10">
    <property type="entry name" value="Biosynthetic peptidoglycan transglycosylase-like"/>
    <property type="match status" value="1"/>
</dbReference>
<dbReference type="InterPro" id="IPR001460">
    <property type="entry name" value="PCN-bd_Tpept"/>
</dbReference>
<evidence type="ECO:0000256" key="3">
    <source>
        <dbReference type="ARBA" id="ARBA00022676"/>
    </source>
</evidence>
<evidence type="ECO:0000259" key="11">
    <source>
        <dbReference type="PROSITE" id="PS51178"/>
    </source>
</evidence>
<keyword evidence="10" id="KW-0812">Transmembrane</keyword>
<keyword evidence="4" id="KW-0808">Transferase</keyword>
<dbReference type="Gene3D" id="3.40.710.10">
    <property type="entry name" value="DD-peptidase/beta-lactamase superfamily"/>
    <property type="match status" value="1"/>
</dbReference>
<dbReference type="InterPro" id="IPR036950">
    <property type="entry name" value="PBP_transglycosylase"/>
</dbReference>
<evidence type="ECO:0000256" key="5">
    <source>
        <dbReference type="ARBA" id="ARBA00022801"/>
    </source>
</evidence>
<reference evidence="13" key="1">
    <citation type="journal article" date="2019" name="Int. J. Syst. Evol. Microbiol.">
        <title>The Global Catalogue of Microorganisms (GCM) 10K type strain sequencing project: providing services to taxonomists for standard genome sequencing and annotation.</title>
        <authorList>
            <consortium name="The Broad Institute Genomics Platform"/>
            <consortium name="The Broad Institute Genome Sequencing Center for Infectious Disease"/>
            <person name="Wu L."/>
            <person name="Ma J."/>
        </authorList>
    </citation>
    <scope>NUCLEOTIDE SEQUENCE [LARGE SCALE GENOMIC DNA]</scope>
    <source>
        <strain evidence="13">JCM 17939</strain>
    </source>
</reference>
<evidence type="ECO:0000256" key="7">
    <source>
        <dbReference type="ARBA" id="ARBA00034000"/>
    </source>
</evidence>
<feature type="domain" description="PASTA" evidence="11">
    <location>
        <begin position="668"/>
        <end position="735"/>
    </location>
</feature>
<keyword evidence="5" id="KW-0378">Hydrolase</keyword>
<dbReference type="Gene3D" id="3.30.10.20">
    <property type="match status" value="1"/>
</dbReference>
<dbReference type="InterPro" id="IPR023346">
    <property type="entry name" value="Lysozyme-like_dom_sf"/>
</dbReference>
<name>A0ABP8UI15_9ACTN</name>
<evidence type="ECO:0000256" key="1">
    <source>
        <dbReference type="ARBA" id="ARBA00022645"/>
    </source>
</evidence>
<dbReference type="Proteomes" id="UP001501442">
    <property type="component" value="Unassembled WGS sequence"/>
</dbReference>
<dbReference type="InterPro" id="IPR005543">
    <property type="entry name" value="PASTA_dom"/>
</dbReference>
<dbReference type="PANTHER" id="PTHR32282">
    <property type="entry name" value="BINDING PROTEIN TRANSPEPTIDASE, PUTATIVE-RELATED"/>
    <property type="match status" value="1"/>
</dbReference>
<dbReference type="PROSITE" id="PS51178">
    <property type="entry name" value="PASTA"/>
    <property type="match status" value="1"/>
</dbReference>
<comment type="catalytic activity">
    <reaction evidence="8">
        <text>[GlcNAc-(1-&gt;4)-Mur2Ac(oyl-L-Ala-gamma-D-Glu-L-Lys-D-Ala-D-Ala)](n)-di-trans,octa-cis-undecaprenyl diphosphate + beta-D-GlcNAc-(1-&gt;4)-Mur2Ac(oyl-L-Ala-gamma-D-Glu-L-Lys-D-Ala-D-Ala)-di-trans,octa-cis-undecaprenyl diphosphate = [GlcNAc-(1-&gt;4)-Mur2Ac(oyl-L-Ala-gamma-D-Glu-L-Lys-D-Ala-D-Ala)](n+1)-di-trans,octa-cis-undecaprenyl diphosphate + di-trans,octa-cis-undecaprenyl diphosphate + H(+)</text>
        <dbReference type="Rhea" id="RHEA:23708"/>
        <dbReference type="Rhea" id="RHEA-COMP:9602"/>
        <dbReference type="Rhea" id="RHEA-COMP:9603"/>
        <dbReference type="ChEBI" id="CHEBI:15378"/>
        <dbReference type="ChEBI" id="CHEBI:58405"/>
        <dbReference type="ChEBI" id="CHEBI:60033"/>
        <dbReference type="ChEBI" id="CHEBI:78435"/>
        <dbReference type="EC" id="2.4.99.28"/>
    </reaction>
</comment>
<dbReference type="EMBL" id="BAABHK010000011">
    <property type="protein sequence ID" value="GAA4632719.1"/>
    <property type="molecule type" value="Genomic_DNA"/>
</dbReference>
<keyword evidence="6" id="KW-0511">Multifunctional enzyme</keyword>
<evidence type="ECO:0000256" key="6">
    <source>
        <dbReference type="ARBA" id="ARBA00023268"/>
    </source>
</evidence>
<dbReference type="CDD" id="cd06577">
    <property type="entry name" value="PASTA_pknB"/>
    <property type="match status" value="1"/>
</dbReference>
<keyword evidence="3" id="KW-0328">Glycosyltransferase</keyword>
<feature type="region of interest" description="Disordered" evidence="9">
    <location>
        <begin position="734"/>
        <end position="762"/>
    </location>
</feature>